<dbReference type="AlphaFoldDB" id="A0A1E1WJG7"/>
<accession>A0A1E1WJG7</accession>
<feature type="non-terminal residue" evidence="1">
    <location>
        <position position="125"/>
    </location>
</feature>
<reference evidence="1" key="1">
    <citation type="submission" date="2015-09" db="EMBL/GenBank/DDBJ databases">
        <title>De novo assembly of Pectinophora gossypiella (Pink Bollworm) gut transcriptome.</title>
        <authorList>
            <person name="Tassone E.E."/>
        </authorList>
    </citation>
    <scope>NUCLEOTIDE SEQUENCE</scope>
</reference>
<organism evidence="1">
    <name type="scientific">Pectinophora gossypiella</name>
    <name type="common">Cotton pink bollworm</name>
    <name type="synonym">Depressaria gossypiella</name>
    <dbReference type="NCBI Taxonomy" id="13191"/>
    <lineage>
        <taxon>Eukaryota</taxon>
        <taxon>Metazoa</taxon>
        <taxon>Ecdysozoa</taxon>
        <taxon>Arthropoda</taxon>
        <taxon>Hexapoda</taxon>
        <taxon>Insecta</taxon>
        <taxon>Pterygota</taxon>
        <taxon>Neoptera</taxon>
        <taxon>Endopterygota</taxon>
        <taxon>Lepidoptera</taxon>
        <taxon>Glossata</taxon>
        <taxon>Ditrysia</taxon>
        <taxon>Gelechioidea</taxon>
        <taxon>Gelechiidae</taxon>
        <taxon>Apatetrinae</taxon>
        <taxon>Pectinophora</taxon>
    </lineage>
</organism>
<dbReference type="EMBL" id="GDQN01003894">
    <property type="protein sequence ID" value="JAT87160.1"/>
    <property type="molecule type" value="Transcribed_RNA"/>
</dbReference>
<evidence type="ECO:0000313" key="1">
    <source>
        <dbReference type="EMBL" id="JAT87160.1"/>
    </source>
</evidence>
<proteinExistence type="predicted"/>
<protein>
    <recommendedName>
        <fullName evidence="2">HTH psq-type domain-containing protein</fullName>
    </recommendedName>
</protein>
<gene>
    <name evidence="1" type="ORF">g.16360</name>
</gene>
<name>A0A1E1WJG7_PECGO</name>
<evidence type="ECO:0008006" key="2">
    <source>
        <dbReference type="Google" id="ProtNLM"/>
    </source>
</evidence>
<sequence>MPRNYVRKRPDRTMLTEAQISRAKSSIADGMSQRRAAEEVGNSEGGLRKRLKNKNTPISLGRFRPIFNEAQELEFVTHCKKMDDMFFGLTIKDLRRLAYEFAVANNIQHRFNLSYAEIPDTIDFT</sequence>
<dbReference type="OrthoDB" id="4327074at2759"/>